<dbReference type="RefSeq" id="WP_177191857.1">
    <property type="nucleotide sequence ID" value="NZ_FOXQ01000004.1"/>
</dbReference>
<reference evidence="1 2" key="1">
    <citation type="submission" date="2016-10" db="EMBL/GenBank/DDBJ databases">
        <authorList>
            <person name="de Groot N.N."/>
        </authorList>
    </citation>
    <scope>NUCLEOTIDE SEQUENCE [LARGE SCALE GENOMIC DNA]</scope>
    <source>
        <strain evidence="1 2">DSM 28286</strain>
    </source>
</reference>
<evidence type="ECO:0000313" key="2">
    <source>
        <dbReference type="Proteomes" id="UP000199031"/>
    </source>
</evidence>
<gene>
    <name evidence="1" type="ORF">SAMN05444277_104257</name>
</gene>
<organism evidence="1 2">
    <name type="scientific">Parafilimonas terrae</name>
    <dbReference type="NCBI Taxonomy" id="1465490"/>
    <lineage>
        <taxon>Bacteria</taxon>
        <taxon>Pseudomonadati</taxon>
        <taxon>Bacteroidota</taxon>
        <taxon>Chitinophagia</taxon>
        <taxon>Chitinophagales</taxon>
        <taxon>Chitinophagaceae</taxon>
        <taxon>Parafilimonas</taxon>
    </lineage>
</organism>
<dbReference type="Proteomes" id="UP000199031">
    <property type="component" value="Unassembled WGS sequence"/>
</dbReference>
<name>A0A1I5V7I4_9BACT</name>
<dbReference type="AlphaFoldDB" id="A0A1I5V7I4"/>
<keyword evidence="2" id="KW-1185">Reference proteome</keyword>
<evidence type="ECO:0000313" key="1">
    <source>
        <dbReference type="EMBL" id="SFQ03493.1"/>
    </source>
</evidence>
<sequence>MNFKYCFTELIKEKGLGNRIHPYTSLEERCADITLKNKNGKSLFLLN</sequence>
<accession>A0A1I5V7I4</accession>
<protein>
    <submittedName>
        <fullName evidence="1">Uncharacterized protein</fullName>
    </submittedName>
</protein>
<proteinExistence type="predicted"/>
<dbReference type="EMBL" id="FOXQ01000004">
    <property type="protein sequence ID" value="SFQ03493.1"/>
    <property type="molecule type" value="Genomic_DNA"/>
</dbReference>